<feature type="compositionally biased region" description="Polar residues" evidence="1">
    <location>
        <begin position="63"/>
        <end position="72"/>
    </location>
</feature>
<sequence>MLHQDQPLAYGGQNTNRSSSSVSSRKYDQDGNHNFLTGNGRGRGDENQNPHRPSKLGPLTPDLKSSPSNSGILSPRSRMPCWSTEPTRSKESSGKRRSFSRNSISGSHMEDLLEEGAEERHDQSSDSDGELPEMMDAVWTLRDRERFKAQEMEKHQVQLTMYRRLALIRWLRTLQGRVEEQQNRLQSSFDIILTHRKELVYSCRECDCRVRLLTTPRH</sequence>
<dbReference type="PANTHER" id="PTHR35673">
    <property type="entry name" value="UPF0500 PROTEIN C1ORF216"/>
    <property type="match status" value="1"/>
</dbReference>
<dbReference type="Proteomes" id="UP000264820">
    <property type="component" value="Unplaced"/>
</dbReference>
<keyword evidence="3" id="KW-1185">Reference proteome</keyword>
<reference evidence="2" key="2">
    <citation type="submission" date="2025-09" db="UniProtKB">
        <authorList>
            <consortium name="Ensembl"/>
        </authorList>
    </citation>
    <scope>IDENTIFICATION</scope>
</reference>
<feature type="region of interest" description="Disordered" evidence="1">
    <location>
        <begin position="1"/>
        <end position="108"/>
    </location>
</feature>
<evidence type="ECO:0000313" key="2">
    <source>
        <dbReference type="Ensembl" id="ENSHCOP00000002585.1"/>
    </source>
</evidence>
<dbReference type="InterPro" id="IPR027812">
    <property type="entry name" value="DUF4653"/>
</dbReference>
<evidence type="ECO:0000256" key="1">
    <source>
        <dbReference type="SAM" id="MobiDB-lite"/>
    </source>
</evidence>
<name>A0A3Q2XE18_HIPCM</name>
<dbReference type="Ensembl" id="ENSHCOT00000010169.1">
    <property type="protein sequence ID" value="ENSHCOP00000002585.1"/>
    <property type="gene ID" value="ENSHCOG00000003758.1"/>
</dbReference>
<dbReference type="PANTHER" id="PTHR35673:SF1">
    <property type="entry name" value="UPF0500 PROTEIN C1ORF216"/>
    <property type="match status" value="1"/>
</dbReference>
<accession>A0A3Q2XE18</accession>
<evidence type="ECO:0000313" key="3">
    <source>
        <dbReference type="Proteomes" id="UP000264820"/>
    </source>
</evidence>
<dbReference type="GeneTree" id="ENSGT00940000169005"/>
<reference evidence="2" key="1">
    <citation type="submission" date="2025-08" db="UniProtKB">
        <authorList>
            <consortium name="Ensembl"/>
        </authorList>
    </citation>
    <scope>IDENTIFICATION</scope>
</reference>
<protein>
    <submittedName>
        <fullName evidence="2">Uncharacterized protein</fullName>
    </submittedName>
</protein>
<dbReference type="AlphaFoldDB" id="A0A3Q2XE18"/>
<dbReference type="Pfam" id="PF15546">
    <property type="entry name" value="DUF4653"/>
    <property type="match status" value="1"/>
</dbReference>
<organism evidence="2 3">
    <name type="scientific">Hippocampus comes</name>
    <name type="common">Tiger tail seahorse</name>
    <dbReference type="NCBI Taxonomy" id="109280"/>
    <lineage>
        <taxon>Eukaryota</taxon>
        <taxon>Metazoa</taxon>
        <taxon>Chordata</taxon>
        <taxon>Craniata</taxon>
        <taxon>Vertebrata</taxon>
        <taxon>Euteleostomi</taxon>
        <taxon>Actinopterygii</taxon>
        <taxon>Neopterygii</taxon>
        <taxon>Teleostei</taxon>
        <taxon>Neoteleostei</taxon>
        <taxon>Acanthomorphata</taxon>
        <taxon>Syngnathiaria</taxon>
        <taxon>Syngnathiformes</taxon>
        <taxon>Syngnathoidei</taxon>
        <taxon>Syngnathidae</taxon>
        <taxon>Hippocampus</taxon>
    </lineage>
</organism>
<proteinExistence type="predicted"/>